<name>A0A0R1QN31_9LACO</name>
<evidence type="ECO:0000313" key="2">
    <source>
        <dbReference type="EMBL" id="KRL43610.1"/>
    </source>
</evidence>
<protein>
    <recommendedName>
        <fullName evidence="4">Lipoprotein</fullName>
    </recommendedName>
</protein>
<feature type="compositionally biased region" description="Acidic residues" evidence="1">
    <location>
        <begin position="297"/>
        <end position="308"/>
    </location>
</feature>
<dbReference type="OrthoDB" id="2324153at2"/>
<dbReference type="PATRIC" id="fig|1423770.3.peg.776"/>
<dbReference type="EMBL" id="AZEZ01000076">
    <property type="protein sequence ID" value="KRL43610.1"/>
    <property type="molecule type" value="Genomic_DNA"/>
</dbReference>
<keyword evidence="3" id="KW-1185">Reference proteome</keyword>
<feature type="compositionally biased region" description="Low complexity" evidence="1">
    <location>
        <begin position="275"/>
        <end position="287"/>
    </location>
</feature>
<dbReference type="Proteomes" id="UP000050872">
    <property type="component" value="Unassembled WGS sequence"/>
</dbReference>
<reference evidence="2 3" key="1">
    <citation type="journal article" date="2015" name="Genome Announc.">
        <title>Expanding the biotechnology potential of lactobacilli through comparative genomics of 213 strains and associated genera.</title>
        <authorList>
            <person name="Sun Z."/>
            <person name="Harris H.M."/>
            <person name="McCann A."/>
            <person name="Guo C."/>
            <person name="Argimon S."/>
            <person name="Zhang W."/>
            <person name="Yang X."/>
            <person name="Jeffery I.B."/>
            <person name="Cooney J.C."/>
            <person name="Kagawa T.F."/>
            <person name="Liu W."/>
            <person name="Song Y."/>
            <person name="Salvetti E."/>
            <person name="Wrobel A."/>
            <person name="Rasinkangas P."/>
            <person name="Parkhill J."/>
            <person name="Rea M.C."/>
            <person name="O'Sullivan O."/>
            <person name="Ritari J."/>
            <person name="Douillard F.P."/>
            <person name="Paul Ross R."/>
            <person name="Yang R."/>
            <person name="Briner A.E."/>
            <person name="Felis G.E."/>
            <person name="de Vos W.M."/>
            <person name="Barrangou R."/>
            <person name="Klaenhammer T.R."/>
            <person name="Caufield P.W."/>
            <person name="Cui Y."/>
            <person name="Zhang H."/>
            <person name="O'Toole P.W."/>
        </authorList>
    </citation>
    <scope>NUCLEOTIDE SEQUENCE [LARGE SCALE GENOMIC DNA]</scope>
    <source>
        <strain evidence="2 3">DSM 14500</strain>
    </source>
</reference>
<dbReference type="PROSITE" id="PS51257">
    <property type="entry name" value="PROKAR_LIPOPROTEIN"/>
    <property type="match status" value="1"/>
</dbReference>
<evidence type="ECO:0000313" key="3">
    <source>
        <dbReference type="Proteomes" id="UP000050872"/>
    </source>
</evidence>
<dbReference type="RefSeq" id="WP_057888251.1">
    <property type="nucleotide sequence ID" value="NZ_AZEZ01000076.1"/>
</dbReference>
<comment type="caution">
    <text evidence="2">The sequence shown here is derived from an EMBL/GenBank/DDBJ whole genome shotgun (WGS) entry which is preliminary data.</text>
</comment>
<organism evidence="2 3">
    <name type="scientific">Companilactobacillus mindensis DSM 14500</name>
    <dbReference type="NCBI Taxonomy" id="1423770"/>
    <lineage>
        <taxon>Bacteria</taxon>
        <taxon>Bacillati</taxon>
        <taxon>Bacillota</taxon>
        <taxon>Bacilli</taxon>
        <taxon>Lactobacillales</taxon>
        <taxon>Lactobacillaceae</taxon>
        <taxon>Companilactobacillus</taxon>
    </lineage>
</organism>
<sequence length="316" mass="35988">MKTITGILGIILVIFSLAGCKSQTHQPKVTPKTHTIKKGPVFVTGIPQRLQGKYYYAKVTQNSIMNDEFWELKIQAGKLSLNCLNDDYNGFEWRNVKTSKVSDDIYILKGDDRYIKIVLLADHKLSISSETQFDFKTARSDKELMTLSPQKPTGYFGTVTKKLIGKFYVSERGIERYYAFQEFPMGNQLRQVDPSGKLQVLANYQTLHGKINGYTLGNMDNDNDKLLVPISDSQLQDAQTGEIFTHYPKSEYELNKAIRQKFGLGPEVVPGSSYENETTNEQPQTTDEYPKTFDFADDKDDDYYDTYDDFGLNDGD</sequence>
<gene>
    <name evidence="2" type="ORF">FD29_GL000755</name>
</gene>
<dbReference type="AlphaFoldDB" id="A0A0R1QN31"/>
<accession>A0A0R1QN31</accession>
<feature type="region of interest" description="Disordered" evidence="1">
    <location>
        <begin position="265"/>
        <end position="316"/>
    </location>
</feature>
<proteinExistence type="predicted"/>
<evidence type="ECO:0000256" key="1">
    <source>
        <dbReference type="SAM" id="MobiDB-lite"/>
    </source>
</evidence>
<evidence type="ECO:0008006" key="4">
    <source>
        <dbReference type="Google" id="ProtNLM"/>
    </source>
</evidence>